<dbReference type="NCBIfam" id="TIGR01550">
    <property type="entry name" value="DOC_P1"/>
    <property type="match status" value="1"/>
</dbReference>
<dbReference type="SUPFAM" id="SSF140931">
    <property type="entry name" value="Fic-like"/>
    <property type="match status" value="1"/>
</dbReference>
<evidence type="ECO:0000259" key="1">
    <source>
        <dbReference type="PROSITE" id="PS51459"/>
    </source>
</evidence>
<dbReference type="PROSITE" id="PS51459">
    <property type="entry name" value="FIDO"/>
    <property type="match status" value="1"/>
</dbReference>
<dbReference type="PIRSF" id="PIRSF018297">
    <property type="entry name" value="Doc"/>
    <property type="match status" value="1"/>
</dbReference>
<accession>A0A8S5U6H4</accession>
<dbReference type="PANTHER" id="PTHR39426">
    <property type="entry name" value="HOMOLOGY TO DEATH-ON-CURING PROTEIN OF PHAGE P1"/>
    <property type="match status" value="1"/>
</dbReference>
<dbReference type="EMBL" id="BK016020">
    <property type="protein sequence ID" value="DAF90055.1"/>
    <property type="molecule type" value="Genomic_DNA"/>
</dbReference>
<dbReference type="InterPro" id="IPR003812">
    <property type="entry name" value="Fido"/>
</dbReference>
<proteinExistence type="predicted"/>
<reference evidence="2" key="1">
    <citation type="journal article" date="2021" name="Proc. Natl. Acad. Sci. U.S.A.">
        <title>A Catalog of Tens of Thousands of Viruses from Human Metagenomes Reveals Hidden Associations with Chronic Diseases.</title>
        <authorList>
            <person name="Tisza M.J."/>
            <person name="Buck C.B."/>
        </authorList>
    </citation>
    <scope>NUCLEOTIDE SEQUENCE</scope>
    <source>
        <strain evidence="2">CtEJj1</strain>
    </source>
</reference>
<dbReference type="InterPro" id="IPR053737">
    <property type="entry name" value="Type_II_TA_Toxin"/>
</dbReference>
<dbReference type="Gene3D" id="1.20.120.1870">
    <property type="entry name" value="Fic/DOC protein, Fido domain"/>
    <property type="match status" value="1"/>
</dbReference>
<dbReference type="GO" id="GO:0016301">
    <property type="term" value="F:kinase activity"/>
    <property type="evidence" value="ECO:0007669"/>
    <property type="project" value="InterPro"/>
</dbReference>
<organism evidence="2">
    <name type="scientific">Siphoviridae sp. ctEJj1</name>
    <dbReference type="NCBI Taxonomy" id="2825395"/>
    <lineage>
        <taxon>Viruses</taxon>
        <taxon>Duplodnaviria</taxon>
        <taxon>Heunggongvirae</taxon>
        <taxon>Uroviricota</taxon>
        <taxon>Caudoviricetes</taxon>
    </lineage>
</organism>
<dbReference type="InterPro" id="IPR006440">
    <property type="entry name" value="Doc"/>
</dbReference>
<name>A0A8S5U6H4_9CAUD</name>
<dbReference type="PANTHER" id="PTHR39426:SF1">
    <property type="entry name" value="HOMOLOGY TO DEATH-ON-CURING PROTEIN OF PHAGE P1"/>
    <property type="match status" value="1"/>
</dbReference>
<dbReference type="InterPro" id="IPR036597">
    <property type="entry name" value="Fido-like_dom_sf"/>
</dbReference>
<protein>
    <submittedName>
        <fullName evidence="2">Maintenance system killer protein</fullName>
    </submittedName>
</protein>
<feature type="domain" description="Fido" evidence="1">
    <location>
        <begin position="4"/>
        <end position="122"/>
    </location>
</feature>
<sequence>MKILTKEQILLLHSQLIENFGGSSDIRDEALLDSAINTPFQTYDGEELYPTLLDKASRLCFGLVKNHPFVDGNKRIGTHAMLVFLAINGIDLEYSDIELIELILSVASGTQSDSDILRWLQQHII</sequence>
<dbReference type="Pfam" id="PF02661">
    <property type="entry name" value="Fic"/>
    <property type="match status" value="1"/>
</dbReference>
<evidence type="ECO:0000313" key="2">
    <source>
        <dbReference type="EMBL" id="DAF90055.1"/>
    </source>
</evidence>